<evidence type="ECO:0000259" key="2">
    <source>
        <dbReference type="Pfam" id="PF12697"/>
    </source>
</evidence>
<feature type="chain" id="PRO_5034671104" description="AB hydrolase-1 domain-containing protein" evidence="1">
    <location>
        <begin position="21"/>
        <end position="376"/>
    </location>
</feature>
<proteinExistence type="predicted"/>
<dbReference type="OrthoDB" id="2825829at2759"/>
<protein>
    <recommendedName>
        <fullName evidence="2">AB hydrolase-1 domain-containing protein</fullName>
    </recommendedName>
</protein>
<organism evidence="3 4">
    <name type="scientific">Ephemerocybe angulata</name>
    <dbReference type="NCBI Taxonomy" id="980116"/>
    <lineage>
        <taxon>Eukaryota</taxon>
        <taxon>Fungi</taxon>
        <taxon>Dikarya</taxon>
        <taxon>Basidiomycota</taxon>
        <taxon>Agaricomycotina</taxon>
        <taxon>Agaricomycetes</taxon>
        <taxon>Agaricomycetidae</taxon>
        <taxon>Agaricales</taxon>
        <taxon>Agaricineae</taxon>
        <taxon>Psathyrellaceae</taxon>
        <taxon>Ephemerocybe</taxon>
    </lineage>
</organism>
<feature type="domain" description="AB hydrolase-1" evidence="2">
    <location>
        <begin position="104"/>
        <end position="364"/>
    </location>
</feature>
<evidence type="ECO:0000256" key="1">
    <source>
        <dbReference type="SAM" id="SignalP"/>
    </source>
</evidence>
<dbReference type="InterPro" id="IPR000073">
    <property type="entry name" value="AB_hydrolase_1"/>
</dbReference>
<accession>A0A8H5FI76</accession>
<evidence type="ECO:0000313" key="4">
    <source>
        <dbReference type="Proteomes" id="UP000541558"/>
    </source>
</evidence>
<dbReference type="Proteomes" id="UP000541558">
    <property type="component" value="Unassembled WGS sequence"/>
</dbReference>
<dbReference type="AlphaFoldDB" id="A0A8H5FI76"/>
<evidence type="ECO:0000313" key="3">
    <source>
        <dbReference type="EMBL" id="KAF5338140.1"/>
    </source>
</evidence>
<dbReference type="SUPFAM" id="SSF53474">
    <property type="entry name" value="alpha/beta-Hydrolases"/>
    <property type="match status" value="1"/>
</dbReference>
<dbReference type="Pfam" id="PF12697">
    <property type="entry name" value="Abhydrolase_6"/>
    <property type="match status" value="1"/>
</dbReference>
<keyword evidence="1" id="KW-0732">Signal</keyword>
<reference evidence="3 4" key="1">
    <citation type="journal article" date="2020" name="ISME J.">
        <title>Uncovering the hidden diversity of litter-decomposition mechanisms in mushroom-forming fungi.</title>
        <authorList>
            <person name="Floudas D."/>
            <person name="Bentzer J."/>
            <person name="Ahren D."/>
            <person name="Johansson T."/>
            <person name="Persson P."/>
            <person name="Tunlid A."/>
        </authorList>
    </citation>
    <scope>NUCLEOTIDE SEQUENCE [LARGE SCALE GENOMIC DNA]</scope>
    <source>
        <strain evidence="3 4">CBS 175.51</strain>
    </source>
</reference>
<name>A0A8H5FI76_9AGAR</name>
<sequence length="376" mass="40116">MVSSRLASLAFLVSVTVVNAVSNGHCTETILPLSIIANNTEIKLSAPRSQMEVSDLVTRISSLTSNLTSEIVGGPRVNNATYRIWTQLCVPTKPDASKTVELAVHGAGFDHSYWNFGGDGSKYNYVEAVLTAGHSILIYDRLGTGQSDKPDGITEVQSPTEIEIAAQLVKYLRGSPKGNQFSRVIGIGHSFGSATLLGLVSKYGDVLDATILTGFAVAGGINYISYPAIGWTIASVQNPKRFGALPSSYVVSEGVSNSQHFFFHYGGYETAILNAAEAMKSTATLGELFVQLGAPALSYTKPVFVVTGDKDFAVCTGNCYQKFNGVNIVEATKQVFPAVAADKFSTWIPATTGHATNLHLSAPETYGKIQQWIGKL</sequence>
<dbReference type="InterPro" id="IPR029058">
    <property type="entry name" value="AB_hydrolase_fold"/>
</dbReference>
<keyword evidence="4" id="KW-1185">Reference proteome</keyword>
<gene>
    <name evidence="3" type="ORF">D9611_014553</name>
</gene>
<dbReference type="Gene3D" id="3.40.50.1820">
    <property type="entry name" value="alpha/beta hydrolase"/>
    <property type="match status" value="1"/>
</dbReference>
<comment type="caution">
    <text evidence="3">The sequence shown here is derived from an EMBL/GenBank/DDBJ whole genome shotgun (WGS) entry which is preliminary data.</text>
</comment>
<feature type="signal peptide" evidence="1">
    <location>
        <begin position="1"/>
        <end position="20"/>
    </location>
</feature>
<dbReference type="EMBL" id="JAACJK010000017">
    <property type="protein sequence ID" value="KAF5338140.1"/>
    <property type="molecule type" value="Genomic_DNA"/>
</dbReference>